<evidence type="ECO:0000256" key="1">
    <source>
        <dbReference type="SAM" id="MobiDB-lite"/>
    </source>
</evidence>
<dbReference type="RefSeq" id="WP_148058067.1">
    <property type="nucleotide sequence ID" value="NZ_RJKN01000005.1"/>
</dbReference>
<dbReference type="InParanoid" id="A0A3N1HKM1"/>
<reference evidence="2 3" key="1">
    <citation type="journal article" date="2015" name="Stand. Genomic Sci.">
        <title>Genomic Encyclopedia of Bacterial and Archaeal Type Strains, Phase III: the genomes of soil and plant-associated and newly described type strains.</title>
        <authorList>
            <person name="Whitman W.B."/>
            <person name="Woyke T."/>
            <person name="Klenk H.P."/>
            <person name="Zhou Y."/>
            <person name="Lilburn T.G."/>
            <person name="Beck B.J."/>
            <person name="De Vos P."/>
            <person name="Vandamme P."/>
            <person name="Eisen J.A."/>
            <person name="Garrity G."/>
            <person name="Hugenholtz P."/>
            <person name="Kyrpides N.C."/>
        </authorList>
    </citation>
    <scope>NUCLEOTIDE SEQUENCE [LARGE SCALE GENOMIC DNA]</scope>
    <source>
        <strain evidence="2 3">CECT 7306</strain>
    </source>
</reference>
<dbReference type="Gene3D" id="3.40.50.2000">
    <property type="entry name" value="Glycogen Phosphorylase B"/>
    <property type="match status" value="2"/>
</dbReference>
<dbReference type="SUPFAM" id="SSF53756">
    <property type="entry name" value="UDP-Glycosyltransferase/glycogen phosphorylase"/>
    <property type="match status" value="1"/>
</dbReference>
<keyword evidence="2" id="KW-0808">Transferase</keyword>
<keyword evidence="2" id="KW-0328">Glycosyltransferase</keyword>
<gene>
    <name evidence="2" type="ORF">EDC03_2295</name>
</gene>
<feature type="compositionally biased region" description="Gly residues" evidence="1">
    <location>
        <begin position="1"/>
        <end position="16"/>
    </location>
</feature>
<sequence>MTGTSGTSGGAPGGGTRPVRVLLSVRGPSPTTNPYVVQLARSQPSDVDVRFFTWTRGLLGRYDVLHVHWPEVLLRRAGRPARWVARARAALLVARLGLTRTPVLRTVHNTATHERGDVVERLLLAALERRVRERVLLSPSTPSPAGGVVVPHGHYGDWYAGAPRAEVVPGRLLFFGLLRPYKGVDTLLAAFAGLADPGARLRVVGAAPDPALRGAVAAAAAADPRVGARLEHVDDDDLAREVTAAQLVVLPYRDLHSSGALLLALSLGRPVLVPATATTRELRAEVGERWVLTHEGPLRPEDLARALAATADLEGAPDLSARDWSVGGARHAEVYRRLAGRDAG</sequence>
<dbReference type="EMBL" id="RJKN01000005">
    <property type="protein sequence ID" value="ROP43001.1"/>
    <property type="molecule type" value="Genomic_DNA"/>
</dbReference>
<keyword evidence="3" id="KW-1185">Reference proteome</keyword>
<protein>
    <submittedName>
        <fullName evidence="2">Beta-1,4-mannosyltransferase</fullName>
    </submittedName>
</protein>
<evidence type="ECO:0000313" key="2">
    <source>
        <dbReference type="EMBL" id="ROP43001.1"/>
    </source>
</evidence>
<name>A0A3N1HKM1_9ACTN</name>
<dbReference type="OrthoDB" id="9771846at2"/>
<dbReference type="Pfam" id="PF13692">
    <property type="entry name" value="Glyco_trans_1_4"/>
    <property type="match status" value="1"/>
</dbReference>
<dbReference type="GO" id="GO:0016757">
    <property type="term" value="F:glycosyltransferase activity"/>
    <property type="evidence" value="ECO:0007669"/>
    <property type="project" value="UniProtKB-KW"/>
</dbReference>
<dbReference type="Proteomes" id="UP000276232">
    <property type="component" value="Unassembled WGS sequence"/>
</dbReference>
<proteinExistence type="predicted"/>
<evidence type="ECO:0000313" key="3">
    <source>
        <dbReference type="Proteomes" id="UP000276232"/>
    </source>
</evidence>
<accession>A0A3N1HKM1</accession>
<organism evidence="2 3">
    <name type="scientific">Pseudokineococcus lusitanus</name>
    <dbReference type="NCBI Taxonomy" id="763993"/>
    <lineage>
        <taxon>Bacteria</taxon>
        <taxon>Bacillati</taxon>
        <taxon>Actinomycetota</taxon>
        <taxon>Actinomycetes</taxon>
        <taxon>Kineosporiales</taxon>
        <taxon>Kineosporiaceae</taxon>
        <taxon>Pseudokineococcus</taxon>
    </lineage>
</organism>
<comment type="caution">
    <text evidence="2">The sequence shown here is derived from an EMBL/GenBank/DDBJ whole genome shotgun (WGS) entry which is preliminary data.</text>
</comment>
<feature type="region of interest" description="Disordered" evidence="1">
    <location>
        <begin position="1"/>
        <end position="20"/>
    </location>
</feature>
<dbReference type="AlphaFoldDB" id="A0A3N1HKM1"/>